<gene>
    <name evidence="2" type="primary">ND6</name>
</gene>
<name>B1Q0G1_MASGI</name>
<geneLocation type="mitochondrion" evidence="2"/>
<protein>
    <submittedName>
        <fullName evidence="2">NADH dehydrogenase subunit 6</fullName>
    </submittedName>
</protein>
<feature type="transmembrane region" description="Helical" evidence="1">
    <location>
        <begin position="49"/>
        <end position="69"/>
    </location>
</feature>
<keyword evidence="2" id="KW-0496">Mitochondrion</keyword>
<dbReference type="AlphaFoldDB" id="B1Q0G1"/>
<feature type="non-terminal residue" evidence="2">
    <location>
        <position position="1"/>
    </location>
</feature>
<feature type="transmembrane region" description="Helical" evidence="1">
    <location>
        <begin position="116"/>
        <end position="140"/>
    </location>
</feature>
<dbReference type="EMBL" id="EU520643">
    <property type="protein sequence ID" value="ACA51967.1"/>
    <property type="molecule type" value="Genomic_DNA"/>
</dbReference>
<proteinExistence type="predicted"/>
<feature type="transmembrane region" description="Helical" evidence="1">
    <location>
        <begin position="20"/>
        <end position="42"/>
    </location>
</feature>
<keyword evidence="1" id="KW-0812">Transmembrane</keyword>
<sequence>LSFSFYLFLQEPFSQLLTTPYSMIIFLILTTILVGTMSMFILSTSWLMFILFLVFLGGMLILFMYMASVSPNEKYLFKFPIQFIIFTTISLFLVSESSQQMNLTIPSMSKIFENSVSPLLILVGVFLFVTMIIISLLSTISKGPLRST</sequence>
<accession>B1Q0G1</accession>
<keyword evidence="1" id="KW-0472">Membrane</keyword>
<organism evidence="2">
    <name type="scientific">Mastigoproctus giganteus</name>
    <name type="common">Giant vinegaroon</name>
    <name type="synonym">Thelyphonus giganteus</name>
    <dbReference type="NCBI Taxonomy" id="58767"/>
    <lineage>
        <taxon>Eukaryota</taxon>
        <taxon>Metazoa</taxon>
        <taxon>Ecdysozoa</taxon>
        <taxon>Arthropoda</taxon>
        <taxon>Chelicerata</taxon>
        <taxon>Arachnida</taxon>
        <taxon>Uropygi</taxon>
        <taxon>Thelyphonida</taxon>
        <taxon>Thelyphonidae</taxon>
        <taxon>Mastigoproctus</taxon>
    </lineage>
</organism>
<feature type="transmembrane region" description="Helical" evidence="1">
    <location>
        <begin position="75"/>
        <end position="95"/>
    </location>
</feature>
<reference evidence="2" key="1">
    <citation type="journal article" date="2008" name="Mol. Biol. Evol.">
        <title>Parallel evolution of truncated transfer RNA genes in arachnid mitochondrial genomes.</title>
        <authorList>
            <person name="Masta S.E."/>
            <person name="Boore J.L."/>
        </authorList>
    </citation>
    <scope>NUCLEOTIDE SEQUENCE</scope>
</reference>
<evidence type="ECO:0000256" key="1">
    <source>
        <dbReference type="SAM" id="Phobius"/>
    </source>
</evidence>
<evidence type="ECO:0000313" key="2">
    <source>
        <dbReference type="EMBL" id="ACA51967.1"/>
    </source>
</evidence>
<keyword evidence="1" id="KW-1133">Transmembrane helix</keyword>